<dbReference type="InterPro" id="IPR039424">
    <property type="entry name" value="SBP_5"/>
</dbReference>
<evidence type="ECO:0000259" key="2">
    <source>
        <dbReference type="Pfam" id="PF00496"/>
    </source>
</evidence>
<dbReference type="Gene3D" id="3.10.105.10">
    <property type="entry name" value="Dipeptide-binding Protein, Domain 3"/>
    <property type="match status" value="1"/>
</dbReference>
<gene>
    <name evidence="3" type="ORF">JOF36_007482</name>
</gene>
<protein>
    <submittedName>
        <fullName evidence="3">Peptide/nickel transport system substrate-binding protein</fullName>
    </submittedName>
</protein>
<feature type="domain" description="Solute-binding protein family 5" evidence="2">
    <location>
        <begin position="49"/>
        <end position="396"/>
    </location>
</feature>
<organism evidence="3 4">
    <name type="scientific">Pseudonocardia parietis</name>
    <dbReference type="NCBI Taxonomy" id="570936"/>
    <lineage>
        <taxon>Bacteria</taxon>
        <taxon>Bacillati</taxon>
        <taxon>Actinomycetota</taxon>
        <taxon>Actinomycetes</taxon>
        <taxon>Pseudonocardiales</taxon>
        <taxon>Pseudonocardiaceae</taxon>
        <taxon>Pseudonocardia</taxon>
    </lineage>
</organism>
<dbReference type="Proteomes" id="UP001519295">
    <property type="component" value="Unassembled WGS sequence"/>
</dbReference>
<proteinExistence type="predicted"/>
<sequence length="482" mass="51519">MAGGSATVLLVSEARTLDPAFGSNNNIGNAPVMNGIFGTLLVTDPETHEVVPSMATSFTTTDDGKTFVLTLRDGLTFSDGSPLEASDVKAHWDRVKDPATGTSYQGEAALVASTEVVSPTTLRATMVAPVPNFGNTIVSTVLNWVPEKESIAAGGPAFDENPIGAGPYTLKEWRRQDALVLVKNPDYWDAPRPYLDEITFRPSTDAGQRLNTVVTGGADVALESNWLNLKKAEQAGLVVRTQSLSGGNYLAMNTRRAPFDDVRARRAVALALDPLSINASAFDGAAELVDSVFSPESPLNTGVAVPAPDKVEAQRLFDELAAEGTPVSFTVTSSASTESSRTSESIQAQLSAFDYVEVEIEFVQFAAISALAASKDFDATVWSAAFLDPDPKLFTAFEGSSRANQTGIDDPELNAALLAGRTSSSVEDRKVAYEVVQQRLNELRPNFWTSRNNSSVISGRQVGGLNLYGFGSLRPELLWIQN</sequence>
<dbReference type="PANTHER" id="PTHR30290">
    <property type="entry name" value="PERIPLASMIC BINDING COMPONENT OF ABC TRANSPORTER"/>
    <property type="match status" value="1"/>
</dbReference>
<dbReference type="RefSeq" id="WP_210036825.1">
    <property type="nucleotide sequence ID" value="NZ_JAGINU010000004.1"/>
</dbReference>
<dbReference type="Pfam" id="PF00496">
    <property type="entry name" value="SBP_bac_5"/>
    <property type="match status" value="1"/>
</dbReference>
<dbReference type="CDD" id="cd00995">
    <property type="entry name" value="PBP2_NikA_DppA_OppA_like"/>
    <property type="match status" value="1"/>
</dbReference>
<dbReference type="InterPro" id="IPR030678">
    <property type="entry name" value="Peptide/Ni-bd"/>
</dbReference>
<dbReference type="EMBL" id="JAGINU010000004">
    <property type="protein sequence ID" value="MBP2371709.1"/>
    <property type="molecule type" value="Genomic_DNA"/>
</dbReference>
<dbReference type="PANTHER" id="PTHR30290:SF38">
    <property type="entry name" value="D,D-DIPEPTIDE-BINDING PERIPLASMIC PROTEIN DDPA-RELATED"/>
    <property type="match status" value="1"/>
</dbReference>
<name>A0ABS4W7T8_9PSEU</name>
<reference evidence="3 4" key="1">
    <citation type="submission" date="2021-03" db="EMBL/GenBank/DDBJ databases">
        <title>Sequencing the genomes of 1000 actinobacteria strains.</title>
        <authorList>
            <person name="Klenk H.-P."/>
        </authorList>
    </citation>
    <scope>NUCLEOTIDE SEQUENCE [LARGE SCALE GENOMIC DNA]</scope>
    <source>
        <strain evidence="3 4">DSM 45256</strain>
    </source>
</reference>
<evidence type="ECO:0000256" key="1">
    <source>
        <dbReference type="ARBA" id="ARBA00022729"/>
    </source>
</evidence>
<evidence type="ECO:0000313" key="3">
    <source>
        <dbReference type="EMBL" id="MBP2371709.1"/>
    </source>
</evidence>
<dbReference type="Gene3D" id="3.40.190.10">
    <property type="entry name" value="Periplasmic binding protein-like II"/>
    <property type="match status" value="1"/>
</dbReference>
<dbReference type="PIRSF" id="PIRSF002741">
    <property type="entry name" value="MppA"/>
    <property type="match status" value="1"/>
</dbReference>
<comment type="caution">
    <text evidence="3">The sequence shown here is derived from an EMBL/GenBank/DDBJ whole genome shotgun (WGS) entry which is preliminary data.</text>
</comment>
<dbReference type="InterPro" id="IPR000914">
    <property type="entry name" value="SBP_5_dom"/>
</dbReference>
<evidence type="ECO:0000313" key="4">
    <source>
        <dbReference type="Proteomes" id="UP001519295"/>
    </source>
</evidence>
<accession>A0ABS4W7T8</accession>
<dbReference type="SUPFAM" id="SSF53850">
    <property type="entry name" value="Periplasmic binding protein-like II"/>
    <property type="match status" value="1"/>
</dbReference>
<keyword evidence="4" id="KW-1185">Reference proteome</keyword>
<keyword evidence="1" id="KW-0732">Signal</keyword>